<dbReference type="InterPro" id="IPR040442">
    <property type="entry name" value="Pyrv_kinase-like_dom_sf"/>
</dbReference>
<dbReference type="EMBL" id="CAKMRJ010003334">
    <property type="protein sequence ID" value="CAH1433756.1"/>
    <property type="molecule type" value="Genomic_DNA"/>
</dbReference>
<dbReference type="InterPro" id="IPR051575">
    <property type="entry name" value="Myb-like_DNA-bd"/>
</dbReference>
<dbReference type="PRINTS" id="PR00468">
    <property type="entry name" value="PLTLPOXGNASE"/>
</dbReference>
<evidence type="ECO:0000256" key="6">
    <source>
        <dbReference type="PROSITE-ProRule" id="PRU00152"/>
    </source>
</evidence>
<protein>
    <submittedName>
        <fullName evidence="11">Uncharacterized protein</fullName>
    </submittedName>
</protein>
<dbReference type="InterPro" id="IPR036392">
    <property type="entry name" value="PLAT/LH2_dom_sf"/>
</dbReference>
<accession>A0AAU9N7C9</accession>
<feature type="compositionally biased region" description="Acidic residues" evidence="7">
    <location>
        <begin position="1"/>
        <end position="21"/>
    </location>
</feature>
<dbReference type="GO" id="GO:0016491">
    <property type="term" value="F:oxidoreductase activity"/>
    <property type="evidence" value="ECO:0007669"/>
    <property type="project" value="InterPro"/>
</dbReference>
<comment type="caution">
    <text evidence="11">The sequence shown here is derived from an EMBL/GenBank/DDBJ whole genome shotgun (WGS) entry which is preliminary data.</text>
</comment>
<evidence type="ECO:0000259" key="10">
    <source>
        <dbReference type="PROSITE" id="PS51294"/>
    </source>
</evidence>
<dbReference type="InterPro" id="IPR009057">
    <property type="entry name" value="Homeodomain-like_sf"/>
</dbReference>
<feature type="compositionally biased region" description="Polar residues" evidence="7">
    <location>
        <begin position="829"/>
        <end position="845"/>
    </location>
</feature>
<evidence type="ECO:0000256" key="2">
    <source>
        <dbReference type="ARBA" id="ARBA00023015"/>
    </source>
</evidence>
<feature type="region of interest" description="Disordered" evidence="7">
    <location>
        <begin position="1275"/>
        <end position="1298"/>
    </location>
</feature>
<dbReference type="CDD" id="cd00167">
    <property type="entry name" value="SANT"/>
    <property type="match status" value="3"/>
</dbReference>
<evidence type="ECO:0000256" key="7">
    <source>
        <dbReference type="SAM" id="MobiDB-lite"/>
    </source>
</evidence>
<feature type="compositionally biased region" description="Polar residues" evidence="7">
    <location>
        <begin position="726"/>
        <end position="742"/>
    </location>
</feature>
<evidence type="ECO:0000259" key="9">
    <source>
        <dbReference type="PROSITE" id="PS50095"/>
    </source>
</evidence>
<dbReference type="SUPFAM" id="SSF49723">
    <property type="entry name" value="Lipase/lipooxygenase domain (PLAT/LH2 domain)"/>
    <property type="match status" value="1"/>
</dbReference>
<evidence type="ECO:0000259" key="8">
    <source>
        <dbReference type="PROSITE" id="PS50090"/>
    </source>
</evidence>
<gene>
    <name evidence="11" type="ORF">LVIROSA_LOCUS20328</name>
</gene>
<dbReference type="PROSITE" id="PS51294">
    <property type="entry name" value="HTH_MYB"/>
    <property type="match status" value="3"/>
</dbReference>
<dbReference type="SMART" id="SM00717">
    <property type="entry name" value="SANT"/>
    <property type="match status" value="5"/>
</dbReference>
<sequence length="1570" mass="176284">MPYNEDESSGSDSDAGFDEDMEALRKACSVTGVDDSVDDPPKASTTCSDSGDTYASEDEDIELLRSIQQRFSVPTNDIGSEQYPISMKPLSIIMPSGLSDDNEDYGEDFETLRAIQRRFSQYHDSKNSNKESSVQRPEQVGATNIELEKESSPNFFVKSINNGQGFPDCVDGSNTNQNLELSSNITPETPYANVSEWHEPGSEIIPAPDCGFPRSAQAFVEAIKKNRICQKFIRNKIGQIEARKKTGRALSQKKDPRIQLISVPKQRSNAAKDKEMHAINQGPAENSHVADYRDAMSKYPFSLIREPWSTEENDNLLKGIKQQFQEMLTQNLFSGEDVDCHDMDSMLTEITHREISAEEIRSFLPKVNWERLASMYVIGRSGPECQSRWMNSEDPLINCEPWSLTEDKKLLYTVQNRGLSNWIDIADALGTNRTPFQCLSRFQRSLNASIIKNEWTPPEDEELRNAVAEYGETNWQLVASTLEGRTGTQCSNRWKKSLNPMRERVGKWAPDEDKHLKIAVKLFGAKNWNKIARFVPGRTQVQCRERWVNCLDPALNMNEWTPEEDLKLKYAISEHGYLWSKVAACVPPRTDSQCLRRWKVLLPHEVPMLQRARKMKKAALISNFVDREHARPALTVNDFVAPLLIESPPEPNQDHITSDNQNQSSEPQQCEPESSFGAVPRVRSRRARKVNPTEKVLKLIDEDEDEDDGDMKGSNNRISKRKQSLSKHNPNPNISSQESGLSDLNVDGDNSEIKKYARKRKRRGKREEKEMNTNILNDSGMCRETPPIYEPEASPDMCMTEIKSPEGEGAITIADNDNDNDKDIENNKRNQLSLDPNNGAGSTPFKTKAATGKRKRKPRGNKEDEEDGTFLNQKKTKRSHLSLPTEKNKSNISSGEIFNAQPHESHTWKQKQRRGNNNKNKNKNKQHDKTDEAFEPLVAAISNKKTKTTNRRPNPNPNPNRGEIDICSSSSPTEAPPVLPIENTPSNTTPRKRKMQGGDDEETIGSFFGRLKRRSCIKIGDEETIGSFFEFGTLGAITITNKHQSEFFLETVTIEGFACGPVHFHCNSWVQSTKDHRKPKIFFSSQPYLPNETPLGLKSLRENDLKDLRDMGNHYIRPSLGGDKIRYPRRFKTEPSDYVNPVHLSLSLSLIPPPTVTSPPKTALRSCSSSSSLSLVTVDLAIGIDFSHGSYEYHQETLDNLQTTMDNTSILCAVMLDTKAVDCSPVSSIAANKASFVNTSTSGSQKIPVNKMMLTDSQDPSGRMHAYLQAKPSRYHESNSGLNSLRSSIRQRRNPKETTDLTSVQELIDKFERGCHSGLLDNVRNCTYVGMADEDFALLQHNTYLYLANVVNLSKELMYQLVLQGFGYFNAIQLSEPAPLQELIMLTLTEEDPDSQGVENDDLKGKIAQMNAKLLSEKSELLDEYFGIHVDPQANLSSLLVILDQYTPDMDRAPEFLLCLGNDVTCNDEKVCFQTIAAALGNFYAMHPPLLPNPLGEGVSHFYKRQGKGNVSGDNVLTFLRLSGLDAISFGNEVEDGIIAADPNLSSLVLCSKDFCDANGIKKQSQVNDI</sequence>
<dbReference type="SUPFAM" id="SSF46689">
    <property type="entry name" value="Homeodomain-like"/>
    <property type="match status" value="3"/>
</dbReference>
<dbReference type="GO" id="GO:0042795">
    <property type="term" value="P:snRNA transcription by RNA polymerase II"/>
    <property type="evidence" value="ECO:0007669"/>
    <property type="project" value="TreeGrafter"/>
</dbReference>
<dbReference type="Gene3D" id="3.20.20.60">
    <property type="entry name" value="Phosphoenolpyruvate-binding domains"/>
    <property type="match status" value="1"/>
</dbReference>
<dbReference type="InterPro" id="IPR032189">
    <property type="entry name" value="Mlh1_C"/>
</dbReference>
<dbReference type="PANTHER" id="PTHR46621:SF1">
    <property type="entry name" value="SNRNA-ACTIVATING PROTEIN COMPLEX SUBUNIT 4"/>
    <property type="match status" value="1"/>
</dbReference>
<name>A0AAU9N7C9_9ASTR</name>
<dbReference type="GO" id="GO:0005634">
    <property type="term" value="C:nucleus"/>
    <property type="evidence" value="ECO:0007669"/>
    <property type="project" value="UniProtKB-SubCell"/>
</dbReference>
<evidence type="ECO:0000256" key="4">
    <source>
        <dbReference type="ARBA" id="ARBA00023163"/>
    </source>
</evidence>
<feature type="domain" description="Myb-like" evidence="8">
    <location>
        <begin position="447"/>
        <end position="498"/>
    </location>
</feature>
<feature type="compositionally biased region" description="Polar residues" evidence="7">
    <location>
        <begin position="43"/>
        <end position="53"/>
    </location>
</feature>
<comment type="subcellular location">
    <subcellularLocation>
        <location evidence="1">Nucleus</location>
    </subcellularLocation>
</comment>
<evidence type="ECO:0000256" key="3">
    <source>
        <dbReference type="ARBA" id="ARBA00023125"/>
    </source>
</evidence>
<feature type="region of interest" description="Disordered" evidence="7">
    <location>
        <begin position="645"/>
        <end position="1003"/>
    </location>
</feature>
<keyword evidence="5" id="KW-0539">Nucleus</keyword>
<evidence type="ECO:0000256" key="1">
    <source>
        <dbReference type="ARBA" id="ARBA00004123"/>
    </source>
</evidence>
<dbReference type="PROSITE" id="PS50090">
    <property type="entry name" value="MYB_LIKE"/>
    <property type="match status" value="5"/>
</dbReference>
<feature type="domain" description="Myb-like" evidence="8">
    <location>
        <begin position="394"/>
        <end position="446"/>
    </location>
</feature>
<dbReference type="GO" id="GO:0019185">
    <property type="term" value="C:snRNA-activating protein complex"/>
    <property type="evidence" value="ECO:0007669"/>
    <property type="project" value="TreeGrafter"/>
</dbReference>
<feature type="domain" description="Myb-like" evidence="8">
    <location>
        <begin position="552"/>
        <end position="602"/>
    </location>
</feature>
<proteinExistence type="predicted"/>
<dbReference type="InterPro" id="IPR001024">
    <property type="entry name" value="PLAT/LH2_dom"/>
</dbReference>
<keyword evidence="12" id="KW-1185">Reference proteome</keyword>
<keyword evidence="4" id="KW-0804">Transcription</keyword>
<keyword evidence="3" id="KW-0238">DNA-binding</keyword>
<feature type="compositionally biased region" description="Polar residues" evidence="7">
    <location>
        <begin position="1278"/>
        <end position="1288"/>
    </location>
</feature>
<feature type="domain" description="Myb-like" evidence="8">
    <location>
        <begin position="305"/>
        <end position="393"/>
    </location>
</feature>
<feature type="region of interest" description="Disordered" evidence="7">
    <location>
        <begin position="1"/>
        <end position="55"/>
    </location>
</feature>
<dbReference type="InterPro" id="IPR017930">
    <property type="entry name" value="Myb_dom"/>
</dbReference>
<dbReference type="Pfam" id="PF00249">
    <property type="entry name" value="Myb_DNA-binding"/>
    <property type="match status" value="4"/>
</dbReference>
<feature type="domain" description="HTH myb-type" evidence="10">
    <location>
        <begin position="560"/>
        <end position="606"/>
    </location>
</feature>
<dbReference type="Gene3D" id="2.60.60.20">
    <property type="entry name" value="PLAT/LH2 domain"/>
    <property type="match status" value="1"/>
</dbReference>
<dbReference type="PANTHER" id="PTHR46621">
    <property type="entry name" value="SNRNA-ACTIVATING PROTEIN COMPLEX SUBUNIT 4"/>
    <property type="match status" value="1"/>
</dbReference>
<dbReference type="GO" id="GO:0000978">
    <property type="term" value="F:RNA polymerase II cis-regulatory region sequence-specific DNA binding"/>
    <property type="evidence" value="ECO:0007669"/>
    <property type="project" value="TreeGrafter"/>
</dbReference>
<dbReference type="Gene3D" id="1.10.10.60">
    <property type="entry name" value="Homeodomain-like"/>
    <property type="match status" value="5"/>
</dbReference>
<feature type="compositionally biased region" description="Basic and acidic residues" evidence="7">
    <location>
        <begin position="819"/>
        <end position="828"/>
    </location>
</feature>
<dbReference type="Pfam" id="PF01477">
    <property type="entry name" value="PLAT"/>
    <property type="match status" value="1"/>
</dbReference>
<dbReference type="InterPro" id="IPR001246">
    <property type="entry name" value="LipOase_plant"/>
</dbReference>
<feature type="domain" description="PLAT" evidence="9">
    <location>
        <begin position="960"/>
        <end position="1084"/>
    </location>
</feature>
<dbReference type="Proteomes" id="UP001157418">
    <property type="component" value="Unassembled WGS sequence"/>
</dbReference>
<dbReference type="GO" id="GO:0001006">
    <property type="term" value="F:RNA polymerase III type 3 promoter sequence-specific DNA binding"/>
    <property type="evidence" value="ECO:0007669"/>
    <property type="project" value="TreeGrafter"/>
</dbReference>
<dbReference type="Pfam" id="PF16413">
    <property type="entry name" value="Mlh1_C"/>
    <property type="match status" value="1"/>
</dbReference>
<feature type="compositionally biased region" description="Basic residues" evidence="7">
    <location>
        <begin position="908"/>
        <end position="924"/>
    </location>
</feature>
<keyword evidence="2" id="KW-0805">Transcription regulation</keyword>
<evidence type="ECO:0000313" key="11">
    <source>
        <dbReference type="EMBL" id="CAH1433756.1"/>
    </source>
</evidence>
<dbReference type="GO" id="GO:0042796">
    <property type="term" value="P:snRNA transcription by RNA polymerase III"/>
    <property type="evidence" value="ECO:0007669"/>
    <property type="project" value="TreeGrafter"/>
</dbReference>
<comment type="caution">
    <text evidence="6">Lacks conserved residue(s) required for the propagation of feature annotation.</text>
</comment>
<feature type="compositionally biased region" description="Low complexity" evidence="7">
    <location>
        <begin position="660"/>
        <end position="675"/>
    </location>
</feature>
<dbReference type="InterPro" id="IPR001005">
    <property type="entry name" value="SANT/Myb"/>
</dbReference>
<feature type="domain" description="Myb-like" evidence="8">
    <location>
        <begin position="506"/>
        <end position="551"/>
    </location>
</feature>
<dbReference type="FunFam" id="1.10.10.60:FF:000016">
    <property type="entry name" value="Transcriptional activator Myb isoform A"/>
    <property type="match status" value="1"/>
</dbReference>
<dbReference type="SMART" id="SM00308">
    <property type="entry name" value="LH2"/>
    <property type="match status" value="1"/>
</dbReference>
<reference evidence="11 12" key="1">
    <citation type="submission" date="2022-01" db="EMBL/GenBank/DDBJ databases">
        <authorList>
            <person name="Xiong W."/>
            <person name="Schranz E."/>
        </authorList>
    </citation>
    <scope>NUCLEOTIDE SEQUENCE [LARGE SCALE GENOMIC DNA]</scope>
</reference>
<feature type="domain" description="HTH myb-type" evidence="10">
    <location>
        <begin position="447"/>
        <end position="502"/>
    </location>
</feature>
<dbReference type="PROSITE" id="PS50095">
    <property type="entry name" value="PLAT"/>
    <property type="match status" value="1"/>
</dbReference>
<evidence type="ECO:0000256" key="5">
    <source>
        <dbReference type="ARBA" id="ARBA00023242"/>
    </source>
</evidence>
<evidence type="ECO:0000313" key="12">
    <source>
        <dbReference type="Proteomes" id="UP001157418"/>
    </source>
</evidence>
<feature type="domain" description="HTH myb-type" evidence="10">
    <location>
        <begin position="506"/>
        <end position="555"/>
    </location>
</feature>
<feature type="compositionally biased region" description="Basic and acidic residues" evidence="7">
    <location>
        <begin position="691"/>
        <end position="700"/>
    </location>
</feature>
<organism evidence="11 12">
    <name type="scientific">Lactuca virosa</name>
    <dbReference type="NCBI Taxonomy" id="75947"/>
    <lineage>
        <taxon>Eukaryota</taxon>
        <taxon>Viridiplantae</taxon>
        <taxon>Streptophyta</taxon>
        <taxon>Embryophyta</taxon>
        <taxon>Tracheophyta</taxon>
        <taxon>Spermatophyta</taxon>
        <taxon>Magnoliopsida</taxon>
        <taxon>eudicotyledons</taxon>
        <taxon>Gunneridae</taxon>
        <taxon>Pentapetalae</taxon>
        <taxon>asterids</taxon>
        <taxon>campanulids</taxon>
        <taxon>Asterales</taxon>
        <taxon>Asteraceae</taxon>
        <taxon>Cichorioideae</taxon>
        <taxon>Cichorieae</taxon>
        <taxon>Lactucinae</taxon>
        <taxon>Lactuca</taxon>
    </lineage>
</organism>